<evidence type="ECO:0000256" key="8">
    <source>
        <dbReference type="ARBA" id="ARBA00022960"/>
    </source>
</evidence>
<evidence type="ECO:0000256" key="12">
    <source>
        <dbReference type="ARBA" id="ARBA00034000"/>
    </source>
</evidence>
<keyword evidence="11" id="KW-0961">Cell wall biogenesis/degradation</keyword>
<dbReference type="GO" id="GO:0071555">
    <property type="term" value="P:cell wall organization"/>
    <property type="evidence" value="ECO:0007669"/>
    <property type="project" value="UniProtKB-KW"/>
</dbReference>
<dbReference type="Pfam" id="PF00905">
    <property type="entry name" value="Transpeptidase"/>
    <property type="match status" value="1"/>
</dbReference>
<comment type="similarity">
    <text evidence="2">In the N-terminal section; belongs to the glycosyltransferase 51 family.</text>
</comment>
<dbReference type="InterPro" id="IPR001460">
    <property type="entry name" value="PCN-bd_Tpept"/>
</dbReference>
<keyword evidence="15" id="KW-0812">Transmembrane</keyword>
<feature type="compositionally biased region" description="Low complexity" evidence="14">
    <location>
        <begin position="731"/>
        <end position="751"/>
    </location>
</feature>
<keyword evidence="7" id="KW-0378">Hydrolase</keyword>
<dbReference type="Gene3D" id="3.40.710.10">
    <property type="entry name" value="DD-peptidase/beta-lactamase superfamily"/>
    <property type="match status" value="1"/>
</dbReference>
<dbReference type="AlphaFoldDB" id="D1BKH0"/>
<feature type="domain" description="Penicillin-binding protein transpeptidase" evidence="16">
    <location>
        <begin position="399"/>
        <end position="668"/>
    </location>
</feature>
<evidence type="ECO:0000256" key="2">
    <source>
        <dbReference type="ARBA" id="ARBA00007739"/>
    </source>
</evidence>
<evidence type="ECO:0000256" key="4">
    <source>
        <dbReference type="ARBA" id="ARBA00022670"/>
    </source>
</evidence>
<comment type="similarity">
    <text evidence="1">In the C-terminal section; belongs to the transpeptidase family.</text>
</comment>
<keyword evidence="5" id="KW-0328">Glycosyltransferase</keyword>
<dbReference type="Proteomes" id="UP000000322">
    <property type="component" value="Chromosome"/>
</dbReference>
<dbReference type="OrthoDB" id="9766909at2"/>
<keyword evidence="6" id="KW-0808">Transferase</keyword>
<evidence type="ECO:0000313" key="18">
    <source>
        <dbReference type="EMBL" id="ACZ20447.1"/>
    </source>
</evidence>
<evidence type="ECO:0000259" key="17">
    <source>
        <dbReference type="Pfam" id="PF00912"/>
    </source>
</evidence>
<organism evidence="18 19">
    <name type="scientific">Sanguibacter keddieii (strain ATCC 51767 / DSM 10542 / NCFB 3025 / ST-74)</name>
    <dbReference type="NCBI Taxonomy" id="446469"/>
    <lineage>
        <taxon>Bacteria</taxon>
        <taxon>Bacillati</taxon>
        <taxon>Actinomycetota</taxon>
        <taxon>Actinomycetes</taxon>
        <taxon>Micrococcales</taxon>
        <taxon>Sanguibacteraceae</taxon>
        <taxon>Sanguibacter</taxon>
    </lineage>
</organism>
<evidence type="ECO:0000313" key="19">
    <source>
        <dbReference type="Proteomes" id="UP000000322"/>
    </source>
</evidence>
<evidence type="ECO:0000256" key="5">
    <source>
        <dbReference type="ARBA" id="ARBA00022676"/>
    </source>
</evidence>
<dbReference type="FunFam" id="1.10.3810.10:FF:000001">
    <property type="entry name" value="Penicillin-binding protein 1A"/>
    <property type="match status" value="1"/>
</dbReference>
<dbReference type="GO" id="GO:0006508">
    <property type="term" value="P:proteolysis"/>
    <property type="evidence" value="ECO:0007669"/>
    <property type="project" value="UniProtKB-KW"/>
</dbReference>
<keyword evidence="15" id="KW-1133">Transmembrane helix</keyword>
<dbReference type="GO" id="GO:0008360">
    <property type="term" value="P:regulation of cell shape"/>
    <property type="evidence" value="ECO:0007669"/>
    <property type="project" value="UniProtKB-KW"/>
</dbReference>
<dbReference type="CAZy" id="GT51">
    <property type="family name" value="Glycosyltransferase Family 51"/>
</dbReference>
<protein>
    <submittedName>
        <fullName evidence="18">Membrane carboxypeptidase (Penicillin-binding protein)</fullName>
    </submittedName>
</protein>
<comment type="catalytic activity">
    <reaction evidence="12">
        <text>Preferential cleavage: (Ac)2-L-Lys-D-Ala-|-D-Ala. Also transpeptidation of peptidyl-alanyl moieties that are N-acyl substituents of D-alanine.</text>
        <dbReference type="EC" id="3.4.16.4"/>
    </reaction>
</comment>
<evidence type="ECO:0000256" key="11">
    <source>
        <dbReference type="ARBA" id="ARBA00023316"/>
    </source>
</evidence>
<evidence type="ECO:0000256" key="7">
    <source>
        <dbReference type="ARBA" id="ARBA00022801"/>
    </source>
</evidence>
<evidence type="ECO:0000259" key="16">
    <source>
        <dbReference type="Pfam" id="PF00905"/>
    </source>
</evidence>
<evidence type="ECO:0000256" key="15">
    <source>
        <dbReference type="SAM" id="Phobius"/>
    </source>
</evidence>
<keyword evidence="9" id="KW-0573">Peptidoglycan synthesis</keyword>
<dbReference type="RefSeq" id="WP_012865516.1">
    <property type="nucleotide sequence ID" value="NC_013521.1"/>
</dbReference>
<evidence type="ECO:0000256" key="1">
    <source>
        <dbReference type="ARBA" id="ARBA00007090"/>
    </source>
</evidence>
<dbReference type="SUPFAM" id="SSF56601">
    <property type="entry name" value="beta-lactamase/transpeptidase-like"/>
    <property type="match status" value="1"/>
</dbReference>
<dbReference type="KEGG" id="ske:Sked_04860"/>
<sequence>MASSALDGGSLTPEDDGDGGSTTARRPRHTVNPFQALALLLTFVLLAGVGGLLMAGLVIPVAAATSTVTNGGVEAFNDLPTELEPQPLAQASNIYAADGTTLLARLYSDNREVVPLDQISENLQHAAIAVEDRRFYTHGGIDPQGMARALVSNLRGGDDQRQGASTLTQQYVKNVLIDLAKREDDLAAVQAASESTVSRKLREAKLAIALEKRMTKDEILEGYLNIAQFGSSVYGVQAASQRYFGVDASDLSIVQAATIAGITQSPNANDPIRNPDNSERRRNAVLKSMYEVQYITKDEYDEARTTPLDQTLNPQPINQGCEGAGGAINAGYFCDYVTKVIMSDPVFGEDRADRYALLYQGGLNITTTLNVGIQEIINRELQGSVPVDNEYGFAIAGAMVAPGSGQILGMSQNSTYSTDESAQYSTQVNYSTGSAYGGSNGFQPGSTFKAFVLAQWFESGHTLRETVSANERRWTVADFLENTPAASCDASLPGTKPWQPKNADGKAGGNISVARATNDSVNTAYVAMQAQMNLCDIAATADRIGFAPADGGAVQPRMTMTLGTQETSPLGMANAYATFASGGVRCDPVAILSVTRGDEELPIPSANCTEALSTATANAMNYALEGVLKEGGAKKSALAGRTAAGKTGTTNSNNDAWFVGYTKEASMAIWMGHPLKERSLADSRINGVYNQFVYGSTIAAPTWKRIMDQAVGGNEDVPLSDAIAPEQLGQAPAPRAPAAPEAPAAPAAPEGEAPPEAPAPAEG</sequence>
<reference evidence="18 19" key="1">
    <citation type="journal article" date="2009" name="Stand. Genomic Sci.">
        <title>Complete genome sequence of Sanguibacter keddieii type strain (ST-74).</title>
        <authorList>
            <person name="Ivanova N."/>
            <person name="Sikorski J."/>
            <person name="Sims D."/>
            <person name="Brettin T."/>
            <person name="Detter J.C."/>
            <person name="Han C."/>
            <person name="Lapidus A."/>
            <person name="Copeland A."/>
            <person name="Glavina Del Rio T."/>
            <person name="Nolan M."/>
            <person name="Chen F."/>
            <person name="Lucas S."/>
            <person name="Tice H."/>
            <person name="Cheng J.F."/>
            <person name="Bruce D."/>
            <person name="Goodwin L."/>
            <person name="Pitluck S."/>
            <person name="Pati A."/>
            <person name="Mavromatis K."/>
            <person name="Chen A."/>
            <person name="Palaniappan K."/>
            <person name="D'haeseleer P."/>
            <person name="Chain P."/>
            <person name="Bristow J."/>
            <person name="Eisen J.A."/>
            <person name="Markowitz V."/>
            <person name="Hugenholtz P."/>
            <person name="Goker M."/>
            <person name="Pukall R."/>
            <person name="Klenk H.P."/>
            <person name="Kyrpides N.C."/>
        </authorList>
    </citation>
    <scope>NUCLEOTIDE SEQUENCE [LARGE SCALE GENOMIC DNA]</scope>
    <source>
        <strain evidence="19">ATCC 51767 / DSM 10542 / NCFB 3025 / ST-74</strain>
    </source>
</reference>
<dbReference type="EMBL" id="CP001819">
    <property type="protein sequence ID" value="ACZ20447.1"/>
    <property type="molecule type" value="Genomic_DNA"/>
</dbReference>
<evidence type="ECO:0000256" key="9">
    <source>
        <dbReference type="ARBA" id="ARBA00022984"/>
    </source>
</evidence>
<evidence type="ECO:0000256" key="13">
    <source>
        <dbReference type="ARBA" id="ARBA00049902"/>
    </source>
</evidence>
<dbReference type="STRING" id="446469.Sked_04860"/>
<keyword evidence="3 18" id="KW-0121">Carboxypeptidase</keyword>
<feature type="domain" description="Glycosyl transferase family 51" evidence="17">
    <location>
        <begin position="102"/>
        <end position="289"/>
    </location>
</feature>
<dbReference type="GO" id="GO:0009252">
    <property type="term" value="P:peptidoglycan biosynthetic process"/>
    <property type="evidence" value="ECO:0007669"/>
    <property type="project" value="UniProtKB-KW"/>
</dbReference>
<dbReference type="Pfam" id="PF00912">
    <property type="entry name" value="Transgly"/>
    <property type="match status" value="1"/>
</dbReference>
<proteinExistence type="inferred from homology"/>
<feature type="transmembrane region" description="Helical" evidence="15">
    <location>
        <begin position="36"/>
        <end position="59"/>
    </location>
</feature>
<accession>D1BKH0</accession>
<evidence type="ECO:0000256" key="10">
    <source>
        <dbReference type="ARBA" id="ARBA00023268"/>
    </source>
</evidence>
<dbReference type="GO" id="GO:0030288">
    <property type="term" value="C:outer membrane-bounded periplasmic space"/>
    <property type="evidence" value="ECO:0007669"/>
    <property type="project" value="TreeGrafter"/>
</dbReference>
<evidence type="ECO:0000256" key="3">
    <source>
        <dbReference type="ARBA" id="ARBA00022645"/>
    </source>
</evidence>
<dbReference type="InterPro" id="IPR036950">
    <property type="entry name" value="PBP_transglycosylase"/>
</dbReference>
<dbReference type="GO" id="GO:0008658">
    <property type="term" value="F:penicillin binding"/>
    <property type="evidence" value="ECO:0007669"/>
    <property type="project" value="InterPro"/>
</dbReference>
<dbReference type="GO" id="GO:0009002">
    <property type="term" value="F:serine-type D-Ala-D-Ala carboxypeptidase activity"/>
    <property type="evidence" value="ECO:0007669"/>
    <property type="project" value="UniProtKB-EC"/>
</dbReference>
<keyword evidence="8" id="KW-0133">Cell shape</keyword>
<dbReference type="Gene3D" id="1.10.3810.10">
    <property type="entry name" value="Biosynthetic peptidoglycan transglycosylase-like"/>
    <property type="match status" value="1"/>
</dbReference>
<comment type="catalytic activity">
    <reaction evidence="13">
        <text>[GlcNAc-(1-&gt;4)-Mur2Ac(oyl-L-Ala-gamma-D-Glu-L-Lys-D-Ala-D-Ala)](n)-di-trans,octa-cis-undecaprenyl diphosphate + beta-D-GlcNAc-(1-&gt;4)-Mur2Ac(oyl-L-Ala-gamma-D-Glu-L-Lys-D-Ala-D-Ala)-di-trans,octa-cis-undecaprenyl diphosphate = [GlcNAc-(1-&gt;4)-Mur2Ac(oyl-L-Ala-gamma-D-Glu-L-Lys-D-Ala-D-Ala)](n+1)-di-trans,octa-cis-undecaprenyl diphosphate + di-trans,octa-cis-undecaprenyl diphosphate + H(+)</text>
        <dbReference type="Rhea" id="RHEA:23708"/>
        <dbReference type="Rhea" id="RHEA-COMP:9602"/>
        <dbReference type="Rhea" id="RHEA-COMP:9603"/>
        <dbReference type="ChEBI" id="CHEBI:15378"/>
        <dbReference type="ChEBI" id="CHEBI:58405"/>
        <dbReference type="ChEBI" id="CHEBI:60033"/>
        <dbReference type="ChEBI" id="CHEBI:78435"/>
        <dbReference type="EC" id="2.4.99.28"/>
    </reaction>
</comment>
<evidence type="ECO:0000256" key="6">
    <source>
        <dbReference type="ARBA" id="ARBA00022679"/>
    </source>
</evidence>
<evidence type="ECO:0000256" key="14">
    <source>
        <dbReference type="SAM" id="MobiDB-lite"/>
    </source>
</evidence>
<feature type="region of interest" description="Disordered" evidence="14">
    <location>
        <begin position="1"/>
        <end position="27"/>
    </location>
</feature>
<dbReference type="InterPro" id="IPR050396">
    <property type="entry name" value="Glycosyltr_51/Transpeptidase"/>
</dbReference>
<dbReference type="InterPro" id="IPR023346">
    <property type="entry name" value="Lysozyme-like_dom_sf"/>
</dbReference>
<dbReference type="InterPro" id="IPR001264">
    <property type="entry name" value="Glyco_trans_51"/>
</dbReference>
<dbReference type="PANTHER" id="PTHR32282">
    <property type="entry name" value="BINDING PROTEIN TRANSPEPTIDASE, PUTATIVE-RELATED"/>
    <property type="match status" value="1"/>
</dbReference>
<name>D1BKH0_SANKS</name>
<dbReference type="PANTHER" id="PTHR32282:SF33">
    <property type="entry name" value="PEPTIDOGLYCAN GLYCOSYLTRANSFERASE"/>
    <property type="match status" value="1"/>
</dbReference>
<dbReference type="InterPro" id="IPR012338">
    <property type="entry name" value="Beta-lactam/transpept-like"/>
</dbReference>
<dbReference type="HOGENOM" id="CLU_006354_2_6_11"/>
<feature type="region of interest" description="Disordered" evidence="14">
    <location>
        <begin position="716"/>
        <end position="763"/>
    </location>
</feature>
<keyword evidence="19" id="KW-1185">Reference proteome</keyword>
<dbReference type="GO" id="GO:0008955">
    <property type="term" value="F:peptidoglycan glycosyltransferase activity"/>
    <property type="evidence" value="ECO:0007669"/>
    <property type="project" value="UniProtKB-EC"/>
</dbReference>
<keyword evidence="4" id="KW-0645">Protease</keyword>
<dbReference type="SUPFAM" id="SSF53955">
    <property type="entry name" value="Lysozyme-like"/>
    <property type="match status" value="1"/>
</dbReference>
<keyword evidence="10" id="KW-0511">Multifunctional enzyme</keyword>
<dbReference type="eggNOG" id="COG0744">
    <property type="taxonomic scope" value="Bacteria"/>
</dbReference>
<keyword evidence="15" id="KW-0472">Membrane</keyword>
<gene>
    <name evidence="18" type="ordered locus">Sked_04860</name>
</gene>